<evidence type="ECO:0000256" key="9">
    <source>
        <dbReference type="SAM" id="MobiDB-lite"/>
    </source>
</evidence>
<dbReference type="EMBL" id="AVCI01000004">
    <property type="protein sequence ID" value="KFN43863.1"/>
    <property type="molecule type" value="Genomic_DNA"/>
</dbReference>
<keyword evidence="5 8" id="KW-0808">Transferase</keyword>
<gene>
    <name evidence="8" type="primary">bioC</name>
    <name evidence="11" type="ORF">N789_07910</name>
</gene>
<organism evidence="11 12">
    <name type="scientific">Arenimonas oryziterrae DSM 21050 = YC6267</name>
    <dbReference type="NCBI Taxonomy" id="1121015"/>
    <lineage>
        <taxon>Bacteria</taxon>
        <taxon>Pseudomonadati</taxon>
        <taxon>Pseudomonadota</taxon>
        <taxon>Gammaproteobacteria</taxon>
        <taxon>Lysobacterales</taxon>
        <taxon>Lysobacteraceae</taxon>
        <taxon>Arenimonas</taxon>
    </lineage>
</organism>
<keyword evidence="6 8" id="KW-0949">S-adenosyl-L-methionine</keyword>
<keyword evidence="4 8" id="KW-0489">Methyltransferase</keyword>
<dbReference type="AlphaFoldDB" id="A0A091AUE6"/>
<dbReference type="SUPFAM" id="SSF53335">
    <property type="entry name" value="S-adenosyl-L-methionine-dependent methyltransferases"/>
    <property type="match status" value="1"/>
</dbReference>
<dbReference type="InterPro" id="IPR029063">
    <property type="entry name" value="SAM-dependent_MTases_sf"/>
</dbReference>
<evidence type="ECO:0000259" key="10">
    <source>
        <dbReference type="Pfam" id="PF08241"/>
    </source>
</evidence>
<accession>A0A091AUE6</accession>
<dbReference type="Gene3D" id="3.40.50.150">
    <property type="entry name" value="Vaccinia Virus protein VP39"/>
    <property type="match status" value="1"/>
</dbReference>
<dbReference type="CDD" id="cd02440">
    <property type="entry name" value="AdoMet_MTases"/>
    <property type="match status" value="1"/>
</dbReference>
<dbReference type="GO" id="GO:0010340">
    <property type="term" value="F:carboxyl-O-methyltransferase activity"/>
    <property type="evidence" value="ECO:0007669"/>
    <property type="project" value="UniProtKB-UniRule"/>
</dbReference>
<evidence type="ECO:0000256" key="8">
    <source>
        <dbReference type="HAMAP-Rule" id="MF_00835"/>
    </source>
</evidence>
<dbReference type="PANTHER" id="PTHR13090:SF1">
    <property type="entry name" value="ARGININE-HYDROXYLASE NDUFAF5, MITOCHONDRIAL"/>
    <property type="match status" value="1"/>
</dbReference>
<reference evidence="11 12" key="1">
    <citation type="submission" date="2013-09" db="EMBL/GenBank/DDBJ databases">
        <title>Genome sequencing of Arenimonas oryziterrae.</title>
        <authorList>
            <person name="Chen F."/>
            <person name="Wang G."/>
        </authorList>
    </citation>
    <scope>NUCLEOTIDE SEQUENCE [LARGE SCALE GENOMIC DNA]</scope>
    <source>
        <strain evidence="11 12">YC6267</strain>
    </source>
</reference>
<feature type="domain" description="Methyltransferase type 11" evidence="10">
    <location>
        <begin position="56"/>
        <end position="152"/>
    </location>
</feature>
<dbReference type="PANTHER" id="PTHR13090">
    <property type="entry name" value="ARGININE-HYDROXYLASE NDUFAF5, MITOCHONDRIAL"/>
    <property type="match status" value="1"/>
</dbReference>
<dbReference type="NCBIfam" id="TIGR02072">
    <property type="entry name" value="BioC"/>
    <property type="match status" value="1"/>
</dbReference>
<evidence type="ECO:0000256" key="5">
    <source>
        <dbReference type="ARBA" id="ARBA00022679"/>
    </source>
</evidence>
<dbReference type="Pfam" id="PF08241">
    <property type="entry name" value="Methyltransf_11"/>
    <property type="match status" value="1"/>
</dbReference>
<evidence type="ECO:0000313" key="12">
    <source>
        <dbReference type="Proteomes" id="UP000029385"/>
    </source>
</evidence>
<dbReference type="GO" id="GO:0032259">
    <property type="term" value="P:methylation"/>
    <property type="evidence" value="ECO:0007669"/>
    <property type="project" value="UniProtKB-KW"/>
</dbReference>
<dbReference type="eggNOG" id="COG2226">
    <property type="taxonomic scope" value="Bacteria"/>
</dbReference>
<comment type="function">
    <text evidence="8">Converts the free carboxyl group of a malonyl-thioester to its methyl ester by transfer of a methyl group from S-adenosyl-L-methionine (SAM). It allows to synthesize pimeloyl-ACP via the fatty acid synthetic pathway.</text>
</comment>
<keyword evidence="7 8" id="KW-0093">Biotin biosynthesis</keyword>
<comment type="pathway">
    <text evidence="2 8">Cofactor biosynthesis; biotin biosynthesis.</text>
</comment>
<sequence>MSTPLRPRLFDLARLKRSFGRAASGYAEVAVLQREVESRLLEQLAVLEEKKPARILDIGSGPGRASAAMKKRWPGADVIALDLALPMLREVPRQTRFWRPVKRVCAEASQLPFADASIDVIFSSLCLQWVPDLPVALAEFRRVLRPQGLLLFSTFGPDTLLELREAYLAAGERQPPLSPFAAIQQVGDALIAAGFRNPVLERDLFTLTYADVRGLLQELRAIGAGDARVQRPRGLGGKARHAGMVQAYEGQRRDGVLPSSWEVITATAWAPDAGAPRREGSADIASFPADRIPVRRR</sequence>
<dbReference type="GO" id="GO:0102130">
    <property type="term" value="F:malonyl-CoA methyltransferase activity"/>
    <property type="evidence" value="ECO:0007669"/>
    <property type="project" value="UniProtKB-EC"/>
</dbReference>
<dbReference type="STRING" id="1121015.GCA_000420545_02033"/>
<dbReference type="PATRIC" id="fig|1121015.4.peg.1073"/>
<comment type="caution">
    <text evidence="11">The sequence shown here is derived from an EMBL/GenBank/DDBJ whole genome shotgun (WGS) entry which is preliminary data.</text>
</comment>
<evidence type="ECO:0000256" key="6">
    <source>
        <dbReference type="ARBA" id="ARBA00022691"/>
    </source>
</evidence>
<keyword evidence="12" id="KW-1185">Reference proteome</keyword>
<dbReference type="InterPro" id="IPR050602">
    <property type="entry name" value="Malonyl-ACP_OMT"/>
</dbReference>
<dbReference type="RefSeq" id="WP_022969648.1">
    <property type="nucleotide sequence ID" value="NZ_ATVD01000003.1"/>
</dbReference>
<dbReference type="GO" id="GO:0008757">
    <property type="term" value="F:S-adenosylmethionine-dependent methyltransferase activity"/>
    <property type="evidence" value="ECO:0007669"/>
    <property type="project" value="InterPro"/>
</dbReference>
<comment type="similarity">
    <text evidence="8">Belongs to the methyltransferase superfamily.</text>
</comment>
<dbReference type="EC" id="2.1.1.197" evidence="3 8"/>
<comment type="catalytic activity">
    <reaction evidence="1 8">
        <text>malonyl-[ACP] + S-adenosyl-L-methionine = malonyl-[ACP] methyl ester + S-adenosyl-L-homocysteine</text>
        <dbReference type="Rhea" id="RHEA:17105"/>
        <dbReference type="Rhea" id="RHEA-COMP:9623"/>
        <dbReference type="Rhea" id="RHEA-COMP:9954"/>
        <dbReference type="ChEBI" id="CHEBI:57856"/>
        <dbReference type="ChEBI" id="CHEBI:59789"/>
        <dbReference type="ChEBI" id="CHEBI:78449"/>
        <dbReference type="ChEBI" id="CHEBI:78845"/>
        <dbReference type="EC" id="2.1.1.197"/>
    </reaction>
</comment>
<evidence type="ECO:0000256" key="2">
    <source>
        <dbReference type="ARBA" id="ARBA00004746"/>
    </source>
</evidence>
<dbReference type="InterPro" id="IPR013216">
    <property type="entry name" value="Methyltransf_11"/>
</dbReference>
<evidence type="ECO:0000256" key="7">
    <source>
        <dbReference type="ARBA" id="ARBA00022756"/>
    </source>
</evidence>
<protein>
    <recommendedName>
        <fullName evidence="3 8">Malonyl-[acyl-carrier protein] O-methyltransferase</fullName>
        <shortName evidence="8">Malonyl-ACP O-methyltransferase</shortName>
        <ecNumber evidence="3 8">2.1.1.197</ecNumber>
    </recommendedName>
    <alternativeName>
        <fullName evidence="8">Biotin synthesis protein BioC</fullName>
    </alternativeName>
</protein>
<evidence type="ECO:0000256" key="4">
    <source>
        <dbReference type="ARBA" id="ARBA00022603"/>
    </source>
</evidence>
<evidence type="ECO:0000313" key="11">
    <source>
        <dbReference type="EMBL" id="KFN43863.1"/>
    </source>
</evidence>
<dbReference type="Proteomes" id="UP000029385">
    <property type="component" value="Unassembled WGS sequence"/>
</dbReference>
<dbReference type="InterPro" id="IPR011814">
    <property type="entry name" value="BioC"/>
</dbReference>
<name>A0A091AUE6_9GAMM</name>
<dbReference type="GO" id="GO:0009102">
    <property type="term" value="P:biotin biosynthetic process"/>
    <property type="evidence" value="ECO:0007669"/>
    <property type="project" value="UniProtKB-UniRule"/>
</dbReference>
<dbReference type="UniPathway" id="UPA00078"/>
<evidence type="ECO:0000256" key="1">
    <source>
        <dbReference type="ARBA" id="ARBA00000852"/>
    </source>
</evidence>
<dbReference type="HAMAP" id="MF_00835">
    <property type="entry name" value="BioC"/>
    <property type="match status" value="1"/>
</dbReference>
<evidence type="ECO:0000256" key="3">
    <source>
        <dbReference type="ARBA" id="ARBA00012327"/>
    </source>
</evidence>
<feature type="region of interest" description="Disordered" evidence="9">
    <location>
        <begin position="274"/>
        <end position="297"/>
    </location>
</feature>
<proteinExistence type="inferred from homology"/>